<evidence type="ECO:0008006" key="4">
    <source>
        <dbReference type="Google" id="ProtNLM"/>
    </source>
</evidence>
<feature type="coiled-coil region" evidence="1">
    <location>
        <begin position="247"/>
        <end position="274"/>
    </location>
</feature>
<dbReference type="PANTHER" id="PTHR30523">
    <property type="entry name" value="PHOSPHOENOLPYRUVATE CARBOXYLASE"/>
    <property type="match status" value="1"/>
</dbReference>
<keyword evidence="1" id="KW-0175">Coiled coil</keyword>
<gene>
    <name evidence="2" type="ORF">JYZ213_LOCUS1439</name>
</gene>
<proteinExistence type="predicted"/>
<protein>
    <recommendedName>
        <fullName evidence="4">Phosphoenolpyruvate carboxylase</fullName>
    </recommendedName>
</protein>
<dbReference type="SUPFAM" id="SSF51621">
    <property type="entry name" value="Phosphoenolpyruvate/pyruvate domain"/>
    <property type="match status" value="1"/>
</dbReference>
<comment type="caution">
    <text evidence="2">The sequence shown here is derived from an EMBL/GenBank/DDBJ whole genome shotgun (WGS) entry which is preliminary data.</text>
</comment>
<dbReference type="PANTHER" id="PTHR30523:SF6">
    <property type="entry name" value="PHOSPHOENOLPYRUVATE CARBOXYLASE"/>
    <property type="match status" value="1"/>
</dbReference>
<evidence type="ECO:0000256" key="1">
    <source>
        <dbReference type="SAM" id="Coils"/>
    </source>
</evidence>
<dbReference type="Proteomes" id="UP000663845">
    <property type="component" value="Unassembled WGS sequence"/>
</dbReference>
<dbReference type="InterPro" id="IPR015813">
    <property type="entry name" value="Pyrv/PenolPyrv_kinase-like_dom"/>
</dbReference>
<evidence type="ECO:0000313" key="3">
    <source>
        <dbReference type="Proteomes" id="UP000663845"/>
    </source>
</evidence>
<dbReference type="Pfam" id="PF00311">
    <property type="entry name" value="PEPcase"/>
    <property type="match status" value="2"/>
</dbReference>
<dbReference type="InterPro" id="IPR021135">
    <property type="entry name" value="PEP_COase"/>
</dbReference>
<dbReference type="GO" id="GO:0015977">
    <property type="term" value="P:carbon fixation"/>
    <property type="evidence" value="ECO:0007669"/>
    <property type="project" value="InterPro"/>
</dbReference>
<dbReference type="AlphaFoldDB" id="A0A813NBZ1"/>
<dbReference type="GO" id="GO:0006099">
    <property type="term" value="P:tricarboxylic acid cycle"/>
    <property type="evidence" value="ECO:0007669"/>
    <property type="project" value="InterPro"/>
</dbReference>
<dbReference type="GO" id="GO:0005829">
    <property type="term" value="C:cytosol"/>
    <property type="evidence" value="ECO:0007669"/>
    <property type="project" value="TreeGrafter"/>
</dbReference>
<name>A0A813NBZ1_9BILA</name>
<organism evidence="2 3">
    <name type="scientific">Adineta steineri</name>
    <dbReference type="NCBI Taxonomy" id="433720"/>
    <lineage>
        <taxon>Eukaryota</taxon>
        <taxon>Metazoa</taxon>
        <taxon>Spiralia</taxon>
        <taxon>Gnathifera</taxon>
        <taxon>Rotifera</taxon>
        <taxon>Eurotatoria</taxon>
        <taxon>Bdelloidea</taxon>
        <taxon>Adinetida</taxon>
        <taxon>Adinetidae</taxon>
        <taxon>Adineta</taxon>
    </lineage>
</organism>
<sequence length="924" mass="105371">MEDEIIEIADDQKQFRSRFIKQIAKENSKHANHLRKIFHISTNENRQARCDVYQKILDEYPFGSVEREKLLDYYAKIMDLERRVRKFVNAKIYNEKIENENSTATADRFDYVFSRLDQANVEPEIVKEFFNSNALAIFSLTMHPTNPTSLQYTTKGGLPFDKHLDDEDKEFHGLLKILQDLELAGRKKTVEEEVEETIAILDIIYDTSPKVRDQLIESLKDYPSYSNVIDVNRPLIQPSIWAAGDGDGNENADIKALEQAVKQLKQRIKQLYLNDIEKLSSDKTKSIEEKLKNNSYKNTDELIDDLKDIPNAKDLIYKIKTFGFHYAQIDIRHNAIDIMETFSHLIKVNNLNDDFLALSLEEQKKLINQWINDDQVIKKLMTTDEDILTKSSKTAGRVFGRLKLIKNNLDTFNKLIIAETHSIINVLASFLLLKASGNCVAEQGTIIDIVTLSESVKDLQELPNLINELIDDPIYRKHLSYRQKLIPMIAKSDTIRRNGRGAESSQEEALGKVYAMSEQFRKKYPELKNVTVNGYSGGGAALQRGGGRVTEVPHNNGRAARYFGAKTIGPSLLTIQGHQMQILFSPISICLHTLESLVAQNLHARAQTELKPNGEHYVLPRRAPQGHDERKNIAHFHKACQVMRDTYYSFMGELDDDTDKDSGNHNFNQLFSNAPWVSVVLGNLSSRPSKRGGGQGTDSDKITVRSLRGDNPKLLNNRAITVERISAHSGTHFLTYLSVYEGLKSINYDELHEMYLCGKSCRDFMRNTALSLHMTDFDFAWQTMIGQPRPNKDQIALLAKNFHREKNAKNTNEEILAWLEIYANDVAKLVYKCILNKDPTDDFNLQTPLKCGFSNLAQQLTLREESDEFGRYAEADMTNFMNHNLDYILGEHERATLQSCYAAADVVNAPEGGLNIELTRTKIT</sequence>
<evidence type="ECO:0000313" key="2">
    <source>
        <dbReference type="EMBL" id="CAF0734204.1"/>
    </source>
</evidence>
<accession>A0A813NBZ1</accession>
<dbReference type="EMBL" id="CAJNOG010000006">
    <property type="protein sequence ID" value="CAF0734204.1"/>
    <property type="molecule type" value="Genomic_DNA"/>
</dbReference>
<reference evidence="2" key="1">
    <citation type="submission" date="2021-02" db="EMBL/GenBank/DDBJ databases">
        <authorList>
            <person name="Nowell W R."/>
        </authorList>
    </citation>
    <scope>NUCLEOTIDE SEQUENCE</scope>
</reference>
<dbReference type="GO" id="GO:0008964">
    <property type="term" value="F:phosphoenolpyruvate carboxylase activity"/>
    <property type="evidence" value="ECO:0007669"/>
    <property type="project" value="InterPro"/>
</dbReference>